<proteinExistence type="predicted"/>
<comment type="caution">
    <text evidence="1">The sequence shown here is derived from an EMBL/GenBank/DDBJ whole genome shotgun (WGS) entry which is preliminary data.</text>
</comment>
<organism evidence="1">
    <name type="scientific">marine sediment metagenome</name>
    <dbReference type="NCBI Taxonomy" id="412755"/>
    <lineage>
        <taxon>unclassified sequences</taxon>
        <taxon>metagenomes</taxon>
        <taxon>ecological metagenomes</taxon>
    </lineage>
</organism>
<accession>A0A0F8Z3Z9</accession>
<reference evidence="1" key="1">
    <citation type="journal article" date="2015" name="Nature">
        <title>Complex archaea that bridge the gap between prokaryotes and eukaryotes.</title>
        <authorList>
            <person name="Spang A."/>
            <person name="Saw J.H."/>
            <person name="Jorgensen S.L."/>
            <person name="Zaremba-Niedzwiedzka K."/>
            <person name="Martijn J."/>
            <person name="Lind A.E."/>
            <person name="van Eijk R."/>
            <person name="Schleper C."/>
            <person name="Guy L."/>
            <person name="Ettema T.J."/>
        </authorList>
    </citation>
    <scope>NUCLEOTIDE SEQUENCE</scope>
</reference>
<evidence type="ECO:0000313" key="1">
    <source>
        <dbReference type="EMBL" id="KKK54801.1"/>
    </source>
</evidence>
<name>A0A0F8Z3Z9_9ZZZZ</name>
<protein>
    <submittedName>
        <fullName evidence="1">Uncharacterized protein</fullName>
    </submittedName>
</protein>
<feature type="non-terminal residue" evidence="1">
    <location>
        <position position="61"/>
    </location>
</feature>
<gene>
    <name evidence="1" type="ORF">LCGC14_3081060</name>
</gene>
<dbReference type="EMBL" id="LAZR01065812">
    <property type="protein sequence ID" value="KKK54801.1"/>
    <property type="molecule type" value="Genomic_DNA"/>
</dbReference>
<dbReference type="AlphaFoldDB" id="A0A0F8Z3Z9"/>
<sequence length="61" mass="6969">MDLNFEQLLANHNQNYKDAEVFNNWMPPDNEYIASLVKLDTGSSTKDGVDLLWGKLVGRIE</sequence>